<dbReference type="KEGG" id="merd:EB233_11865"/>
<organism evidence="1 2">
    <name type="scientific">Mesorhizobium erdmanii</name>
    <dbReference type="NCBI Taxonomy" id="1777866"/>
    <lineage>
        <taxon>Bacteria</taxon>
        <taxon>Pseudomonadati</taxon>
        <taxon>Pseudomonadota</taxon>
        <taxon>Alphaproteobacteria</taxon>
        <taxon>Hyphomicrobiales</taxon>
        <taxon>Phyllobacteriaceae</taxon>
        <taxon>Mesorhizobium</taxon>
    </lineage>
</organism>
<proteinExistence type="predicted"/>
<keyword evidence="2" id="KW-1185">Reference proteome</keyword>
<protein>
    <submittedName>
        <fullName evidence="1">Uncharacterized protein</fullName>
    </submittedName>
</protein>
<dbReference type="AlphaFoldDB" id="A0A6M7UFX0"/>
<name>A0A6M7UFX0_9HYPH</name>
<dbReference type="RefSeq" id="WP_064989645.1">
    <property type="nucleotide sequence ID" value="NZ_CP033361.1"/>
</dbReference>
<dbReference type="Proteomes" id="UP000503339">
    <property type="component" value="Chromosome"/>
</dbReference>
<accession>A0A6M7UFX0</accession>
<gene>
    <name evidence="1" type="ORF">EB233_11865</name>
</gene>
<reference evidence="1 2" key="1">
    <citation type="submission" date="2018-10" db="EMBL/GenBank/DDBJ databases">
        <authorList>
            <person name="Perry B.J."/>
            <person name="Sullivan J.T."/>
            <person name="Murphy R.J.T."/>
            <person name="Ramsay J.P."/>
            <person name="Ronson C.W."/>
        </authorList>
    </citation>
    <scope>NUCLEOTIDE SEQUENCE [LARGE SCALE GENOMIC DNA]</scope>
    <source>
        <strain evidence="1 2">NZP2014</strain>
    </source>
</reference>
<sequence>MQKASKSGLCHPQTNHFNRLHRLPKRVNGRREAAVRAEILWQAGNSFADAIGFFSTVKWRAALPQGPLECLCLVLETAVLLDSVTKNRQQTCIGRAEIPRA</sequence>
<evidence type="ECO:0000313" key="2">
    <source>
        <dbReference type="Proteomes" id="UP000503339"/>
    </source>
</evidence>
<dbReference type="EMBL" id="CP033361">
    <property type="protein sequence ID" value="QKC76151.1"/>
    <property type="molecule type" value="Genomic_DNA"/>
</dbReference>
<evidence type="ECO:0000313" key="1">
    <source>
        <dbReference type="EMBL" id="QKC76151.1"/>
    </source>
</evidence>